<dbReference type="InterPro" id="IPR014710">
    <property type="entry name" value="RmlC-like_jellyroll"/>
</dbReference>
<comment type="caution">
    <text evidence="5">The sequence shown here is derived from an EMBL/GenBank/DDBJ whole genome shotgun (WGS) entry which is preliminary data.</text>
</comment>
<keyword evidence="3" id="KW-0804">Transcription</keyword>
<keyword evidence="1" id="KW-0805">Transcription regulation</keyword>
<dbReference type="GO" id="GO:0043565">
    <property type="term" value="F:sequence-specific DNA binding"/>
    <property type="evidence" value="ECO:0007669"/>
    <property type="project" value="InterPro"/>
</dbReference>
<dbReference type="InterPro" id="IPR018060">
    <property type="entry name" value="HTH_AraC"/>
</dbReference>
<dbReference type="EMBL" id="AORV01000017">
    <property type="protein sequence ID" value="EMS73595.1"/>
    <property type="molecule type" value="Genomic_DNA"/>
</dbReference>
<dbReference type="Pfam" id="PF12833">
    <property type="entry name" value="HTH_18"/>
    <property type="match status" value="1"/>
</dbReference>
<evidence type="ECO:0000259" key="4">
    <source>
        <dbReference type="PROSITE" id="PS01124"/>
    </source>
</evidence>
<dbReference type="PATRIC" id="fig|1195236.3.peg.680"/>
<dbReference type="STRING" id="1195236.CTER_0371"/>
<dbReference type="PROSITE" id="PS01124">
    <property type="entry name" value="HTH_ARAC_FAMILY_2"/>
    <property type="match status" value="1"/>
</dbReference>
<dbReference type="SMART" id="SM00342">
    <property type="entry name" value="HTH_ARAC"/>
    <property type="match status" value="1"/>
</dbReference>
<dbReference type="SUPFAM" id="SSF46689">
    <property type="entry name" value="Homeodomain-like"/>
    <property type="match status" value="2"/>
</dbReference>
<dbReference type="GO" id="GO:0003700">
    <property type="term" value="F:DNA-binding transcription factor activity"/>
    <property type="evidence" value="ECO:0007669"/>
    <property type="project" value="InterPro"/>
</dbReference>
<accession>S0FMY2</accession>
<sequence>MNNVTFPSMIYFVEKECTPSWKIINQKIPFYDLVFVLEGSADYIIDGIQYHIEKGDILFIKRGSTRTASTTGMQCVSIDFQLRDGEEILIPTVSSMTDLNEFYHLFRELKYEWLQQSQGYQLKCQAVFALLLHKLLFMNGENNGNRHVRSIKRYIIEHYTEEITVSLLADKLNINRVYCGALFKKSEGMTIHSFLMKVRINKAAILLQSGEYNIGEVAELTGFKDVYYFSNTFRRLMLLSPSEYRSSCL</sequence>
<reference evidence="5 6" key="1">
    <citation type="journal article" date="2013" name="Genome Announc.">
        <title>Draft Genome Sequence of the Cellulolytic, Mesophilic, Anaerobic Bacterium Clostridium termitidis Strain CT1112 (DSM 5398).</title>
        <authorList>
            <person name="Lal S."/>
            <person name="Ramachandran U."/>
            <person name="Zhang X."/>
            <person name="Munir R."/>
            <person name="Sparling R."/>
            <person name="Levin D.B."/>
        </authorList>
    </citation>
    <scope>NUCLEOTIDE SEQUENCE [LARGE SCALE GENOMIC DNA]</scope>
    <source>
        <strain evidence="5 6">CT1112</strain>
    </source>
</reference>
<dbReference type="eggNOG" id="COG2207">
    <property type="taxonomic scope" value="Bacteria"/>
</dbReference>
<evidence type="ECO:0000256" key="1">
    <source>
        <dbReference type="ARBA" id="ARBA00023015"/>
    </source>
</evidence>
<dbReference type="PANTHER" id="PTHR43280:SF28">
    <property type="entry name" value="HTH-TYPE TRANSCRIPTIONAL ACTIVATOR RHAS"/>
    <property type="match status" value="1"/>
</dbReference>
<keyword evidence="6" id="KW-1185">Reference proteome</keyword>
<proteinExistence type="predicted"/>
<evidence type="ECO:0000256" key="2">
    <source>
        <dbReference type="ARBA" id="ARBA00023125"/>
    </source>
</evidence>
<keyword evidence="2" id="KW-0238">DNA-binding</keyword>
<feature type="domain" description="HTH araC/xylS-type" evidence="4">
    <location>
        <begin position="149"/>
        <end position="247"/>
    </location>
</feature>
<protein>
    <submittedName>
        <fullName evidence="5">AraC family transcriptional regulator</fullName>
    </submittedName>
</protein>
<name>S0FMY2_RUMCE</name>
<evidence type="ECO:0000313" key="5">
    <source>
        <dbReference type="EMBL" id="EMS73595.1"/>
    </source>
</evidence>
<evidence type="ECO:0000313" key="6">
    <source>
        <dbReference type="Proteomes" id="UP000014155"/>
    </source>
</evidence>
<dbReference type="Gene3D" id="2.60.120.10">
    <property type="entry name" value="Jelly Rolls"/>
    <property type="match status" value="1"/>
</dbReference>
<dbReference type="RefSeq" id="WP_004623735.1">
    <property type="nucleotide sequence ID" value="NZ_AORV01000017.1"/>
</dbReference>
<gene>
    <name evidence="5" type="ORF">CTER_0371</name>
</gene>
<dbReference type="PANTHER" id="PTHR43280">
    <property type="entry name" value="ARAC-FAMILY TRANSCRIPTIONAL REGULATOR"/>
    <property type="match status" value="1"/>
</dbReference>
<dbReference type="SUPFAM" id="SSF51215">
    <property type="entry name" value="Regulatory protein AraC"/>
    <property type="match status" value="1"/>
</dbReference>
<organism evidence="5 6">
    <name type="scientific">Ruminiclostridium cellobioparum subsp. termitidis CT1112</name>
    <dbReference type="NCBI Taxonomy" id="1195236"/>
    <lineage>
        <taxon>Bacteria</taxon>
        <taxon>Bacillati</taxon>
        <taxon>Bacillota</taxon>
        <taxon>Clostridia</taxon>
        <taxon>Eubacteriales</taxon>
        <taxon>Oscillospiraceae</taxon>
        <taxon>Ruminiclostridium</taxon>
    </lineage>
</organism>
<dbReference type="InterPro" id="IPR009057">
    <property type="entry name" value="Homeodomain-like_sf"/>
</dbReference>
<dbReference type="Proteomes" id="UP000014155">
    <property type="component" value="Unassembled WGS sequence"/>
</dbReference>
<dbReference type="InterPro" id="IPR037923">
    <property type="entry name" value="HTH-like"/>
</dbReference>
<dbReference type="AlphaFoldDB" id="S0FMY2"/>
<dbReference type="Gene3D" id="1.10.10.60">
    <property type="entry name" value="Homeodomain-like"/>
    <property type="match status" value="2"/>
</dbReference>
<evidence type="ECO:0000256" key="3">
    <source>
        <dbReference type="ARBA" id="ARBA00023163"/>
    </source>
</evidence>